<reference evidence="4 5" key="1">
    <citation type="journal article" date="2014" name="Genome Announc.">
        <title>Draft Genome Sequences of Three Alkaliphilic Bacillus Strains, Bacillus wakoensis JCM 9140T, Bacillus akibai JCM 9157T, and Bacillus hemicellulosilyticus JCM 9152T.</title>
        <authorList>
            <person name="Yuki M."/>
            <person name="Oshima K."/>
            <person name="Suda W."/>
            <person name="Oshida Y."/>
            <person name="Kitamura K."/>
            <person name="Iida T."/>
            <person name="Hattori M."/>
            <person name="Ohkuma M."/>
        </authorList>
    </citation>
    <scope>NUCLEOTIDE SEQUENCE [LARGE SCALE GENOMIC DNA]</scope>
    <source>
        <strain evidence="4 5">JCM 9157</strain>
    </source>
</reference>
<gene>
    <name evidence="4" type="ORF">JCM9157_4111</name>
</gene>
<comment type="caution">
    <text evidence="4">The sequence shown here is derived from an EMBL/GenBank/DDBJ whole genome shotgun (WGS) entry which is preliminary data.</text>
</comment>
<feature type="domain" description="UspA" evidence="3">
    <location>
        <begin position="1"/>
        <end position="136"/>
    </location>
</feature>
<keyword evidence="2" id="KW-0963">Cytoplasm</keyword>
<accession>W4QYZ3</accession>
<name>W4QYZ3_HALA3</name>
<evidence type="ECO:0000259" key="3">
    <source>
        <dbReference type="Pfam" id="PF00582"/>
    </source>
</evidence>
<dbReference type="STRING" id="1236973.JCM9157_4111"/>
<dbReference type="GO" id="GO:0005737">
    <property type="term" value="C:cytoplasm"/>
    <property type="evidence" value="ECO:0007669"/>
    <property type="project" value="UniProtKB-SubCell"/>
</dbReference>
<dbReference type="PIRSF" id="PIRSF006276">
    <property type="entry name" value="UspA"/>
    <property type="match status" value="1"/>
</dbReference>
<dbReference type="AlphaFoldDB" id="W4QYZ3"/>
<dbReference type="Gene3D" id="3.40.50.620">
    <property type="entry name" value="HUPs"/>
    <property type="match status" value="1"/>
</dbReference>
<protein>
    <recommendedName>
        <fullName evidence="2">Universal stress protein</fullName>
    </recommendedName>
</protein>
<dbReference type="RefSeq" id="WP_035667126.1">
    <property type="nucleotide sequence ID" value="NZ_BAUV01000046.1"/>
</dbReference>
<comment type="subcellular location">
    <subcellularLocation>
        <location evidence="2">Cytoplasm</location>
    </subcellularLocation>
</comment>
<evidence type="ECO:0000313" key="5">
    <source>
        <dbReference type="Proteomes" id="UP000018896"/>
    </source>
</evidence>
<dbReference type="PANTHER" id="PTHR46268">
    <property type="entry name" value="STRESS RESPONSE PROTEIN NHAX"/>
    <property type="match status" value="1"/>
</dbReference>
<dbReference type="InterPro" id="IPR006016">
    <property type="entry name" value="UspA"/>
</dbReference>
<keyword evidence="5" id="KW-1185">Reference proteome</keyword>
<dbReference type="PANTHER" id="PTHR46268:SF6">
    <property type="entry name" value="UNIVERSAL STRESS PROTEIN UP12"/>
    <property type="match status" value="1"/>
</dbReference>
<dbReference type="Proteomes" id="UP000018896">
    <property type="component" value="Unassembled WGS sequence"/>
</dbReference>
<proteinExistence type="inferred from homology"/>
<dbReference type="InterPro" id="IPR006015">
    <property type="entry name" value="Universal_stress_UspA"/>
</dbReference>
<dbReference type="PRINTS" id="PR01438">
    <property type="entry name" value="UNVRSLSTRESS"/>
</dbReference>
<dbReference type="SUPFAM" id="SSF52402">
    <property type="entry name" value="Adenine nucleotide alpha hydrolases-like"/>
    <property type="match status" value="1"/>
</dbReference>
<evidence type="ECO:0000313" key="4">
    <source>
        <dbReference type="EMBL" id="GAE36888.1"/>
    </source>
</evidence>
<comment type="similarity">
    <text evidence="1 2">Belongs to the universal stress protein A family.</text>
</comment>
<sequence>MFANLVLAVDGSEPSLRASEQALVLAEKSQGYVYLVYVVDRYERRKNNKQPFDHMSKKQIEEIKQIERKARSKQINVQVIILKGEPAKAILNFANEKAVDLIVVGSRGLNHLQQLVLGSVSYKIMKNAPCSVLIVK</sequence>
<evidence type="ECO:0000256" key="2">
    <source>
        <dbReference type="PIRNR" id="PIRNR006276"/>
    </source>
</evidence>
<dbReference type="Pfam" id="PF00582">
    <property type="entry name" value="Usp"/>
    <property type="match status" value="1"/>
</dbReference>
<dbReference type="InterPro" id="IPR014729">
    <property type="entry name" value="Rossmann-like_a/b/a_fold"/>
</dbReference>
<dbReference type="OrthoDB" id="9777884at2"/>
<dbReference type="eggNOG" id="COG0589">
    <property type="taxonomic scope" value="Bacteria"/>
</dbReference>
<organism evidence="4 5">
    <name type="scientific">Halalkalibacter akibai (strain ATCC 43226 / DSM 21942 / CIP 109018 / JCM 9157 / 1139)</name>
    <name type="common">Bacillus akibai</name>
    <dbReference type="NCBI Taxonomy" id="1236973"/>
    <lineage>
        <taxon>Bacteria</taxon>
        <taxon>Bacillati</taxon>
        <taxon>Bacillota</taxon>
        <taxon>Bacilli</taxon>
        <taxon>Bacillales</taxon>
        <taxon>Bacillaceae</taxon>
        <taxon>Halalkalibacter</taxon>
    </lineage>
</organism>
<evidence type="ECO:0000256" key="1">
    <source>
        <dbReference type="ARBA" id="ARBA00008791"/>
    </source>
</evidence>
<dbReference type="EMBL" id="BAUV01000046">
    <property type="protein sequence ID" value="GAE36888.1"/>
    <property type="molecule type" value="Genomic_DNA"/>
</dbReference>
<dbReference type="CDD" id="cd00293">
    <property type="entry name" value="USP-like"/>
    <property type="match status" value="1"/>
</dbReference>